<evidence type="ECO:0000259" key="1">
    <source>
        <dbReference type="PROSITE" id="PS51186"/>
    </source>
</evidence>
<dbReference type="STRING" id="37658.SAMN05661086_00796"/>
<dbReference type="GO" id="GO:0016747">
    <property type="term" value="F:acyltransferase activity, transferring groups other than amino-acyl groups"/>
    <property type="evidence" value="ECO:0007669"/>
    <property type="project" value="InterPro"/>
</dbReference>
<proteinExistence type="predicted"/>
<keyword evidence="2" id="KW-0808">Transferase</keyword>
<dbReference type="InterPro" id="IPR016181">
    <property type="entry name" value="Acyl_CoA_acyltransferase"/>
</dbReference>
<dbReference type="Proteomes" id="UP000199659">
    <property type="component" value="Unassembled WGS sequence"/>
</dbReference>
<name>A0A1I6IFI7_9FIRM</name>
<gene>
    <name evidence="2" type="ORF">SAMN05661086_00796</name>
</gene>
<protein>
    <submittedName>
        <fullName evidence="2">Acetyltransferase (GNAT) domain-containing protein</fullName>
    </submittedName>
</protein>
<dbReference type="EMBL" id="FOYZ01000002">
    <property type="protein sequence ID" value="SFR65414.1"/>
    <property type="molecule type" value="Genomic_DNA"/>
</dbReference>
<dbReference type="AlphaFoldDB" id="A0A1I6IFI7"/>
<accession>A0A1I6IFI7</accession>
<reference evidence="2 3" key="1">
    <citation type="submission" date="2016-10" db="EMBL/GenBank/DDBJ databases">
        <authorList>
            <person name="de Groot N.N."/>
        </authorList>
    </citation>
    <scope>NUCLEOTIDE SEQUENCE [LARGE SCALE GENOMIC DNA]</scope>
    <source>
        <strain evidence="2 3">743A</strain>
    </source>
</reference>
<dbReference type="InterPro" id="IPR000182">
    <property type="entry name" value="GNAT_dom"/>
</dbReference>
<keyword evidence="3" id="KW-1185">Reference proteome</keyword>
<evidence type="ECO:0000313" key="2">
    <source>
        <dbReference type="EMBL" id="SFR65414.1"/>
    </source>
</evidence>
<sequence>MKYNYSRNVRQDEQLRASFNELTQKVYGFNFIDWYQKGYWSDKYIPHVLVDNGKVISNVSVNLMKFEVNGEIKNYIQLGTVMTDPDYRGQGLNKYILERILEEYEGKVDGFYLFGNDSVLEYYPKFGFRPIQEYEYSLKLRREAVTDGEMSGYQVVKVDLSDQNACERLYQVIQKYDAGNKEHNPNDSFSMYDNLGLYQFCLAEEYKESVYYLPDIEAYVIADFKSGILNVYQIISKSAIDMEQFAVSLNGDITEIKLWFTPTNKDEYEVGLHKVEDSTLFIIGESLEQVETEKRMFSVISHA</sequence>
<dbReference type="SUPFAM" id="SSF55729">
    <property type="entry name" value="Acyl-CoA N-acyltransferases (Nat)"/>
    <property type="match status" value="1"/>
</dbReference>
<evidence type="ECO:0000313" key="3">
    <source>
        <dbReference type="Proteomes" id="UP000199659"/>
    </source>
</evidence>
<dbReference type="PROSITE" id="PS51186">
    <property type="entry name" value="GNAT"/>
    <property type="match status" value="1"/>
</dbReference>
<organism evidence="2 3">
    <name type="scientific">Anaeromicropila populeti</name>
    <dbReference type="NCBI Taxonomy" id="37658"/>
    <lineage>
        <taxon>Bacteria</taxon>
        <taxon>Bacillati</taxon>
        <taxon>Bacillota</taxon>
        <taxon>Clostridia</taxon>
        <taxon>Lachnospirales</taxon>
        <taxon>Lachnospiraceae</taxon>
        <taxon>Anaeromicropila</taxon>
    </lineage>
</organism>
<feature type="domain" description="N-acetyltransferase" evidence="1">
    <location>
        <begin position="7"/>
        <end position="143"/>
    </location>
</feature>
<dbReference type="Gene3D" id="3.40.630.30">
    <property type="match status" value="1"/>
</dbReference>
<dbReference type="Pfam" id="PF13527">
    <property type="entry name" value="Acetyltransf_9"/>
    <property type="match status" value="1"/>
</dbReference>
<dbReference type="CDD" id="cd04301">
    <property type="entry name" value="NAT_SF"/>
    <property type="match status" value="1"/>
</dbReference>